<dbReference type="PANTHER" id="PTHR34539:SF3">
    <property type="entry name" value="NAC DOMAIN-CONTAINING PROTEIN"/>
    <property type="match status" value="1"/>
</dbReference>
<accession>A0AAW2X1S3</accession>
<evidence type="ECO:0000256" key="1">
    <source>
        <dbReference type="SAM" id="MobiDB-lite"/>
    </source>
</evidence>
<comment type="caution">
    <text evidence="2">The sequence shown here is derived from an EMBL/GenBank/DDBJ whole genome shotgun (WGS) entry which is preliminary data.</text>
</comment>
<evidence type="ECO:0000313" key="2">
    <source>
        <dbReference type="EMBL" id="KAL0447061.1"/>
    </source>
</evidence>
<dbReference type="EMBL" id="JACGWN010000006">
    <property type="protein sequence ID" value="KAL0447061.1"/>
    <property type="molecule type" value="Genomic_DNA"/>
</dbReference>
<feature type="region of interest" description="Disordered" evidence="1">
    <location>
        <begin position="1"/>
        <end position="58"/>
    </location>
</feature>
<name>A0AAW2X1S3_9LAMI</name>
<sequence>MAETQQKRLREESHDSESLGFDDSNSNSKRQKPYTNILSLLDQEEEEEQPNQDLSAIYTTLQQELSSSTSSESAAFDFDYTSFTAAEEQEETPHQQPTAGPSTSAVCADEDEGVKSVMRHLLEASDDELGIPNTEDNYNVEISSDENFPFAFADDGLWEFDDVAANYYTMLQTELFM</sequence>
<feature type="compositionally biased region" description="Polar residues" evidence="1">
    <location>
        <begin position="23"/>
        <end position="38"/>
    </location>
</feature>
<reference evidence="2" key="1">
    <citation type="submission" date="2020-06" db="EMBL/GenBank/DDBJ databases">
        <authorList>
            <person name="Li T."/>
            <person name="Hu X."/>
            <person name="Zhang T."/>
            <person name="Song X."/>
            <person name="Zhang H."/>
            <person name="Dai N."/>
            <person name="Sheng W."/>
            <person name="Hou X."/>
            <person name="Wei L."/>
        </authorList>
    </citation>
    <scope>NUCLEOTIDE SEQUENCE</scope>
    <source>
        <strain evidence="2">KEN1</strain>
        <tissue evidence="2">Leaf</tissue>
    </source>
</reference>
<gene>
    <name evidence="2" type="ORF">Slati_1834000</name>
</gene>
<reference evidence="2" key="2">
    <citation type="journal article" date="2024" name="Plant">
        <title>Genomic evolution and insights into agronomic trait innovations of Sesamum species.</title>
        <authorList>
            <person name="Miao H."/>
            <person name="Wang L."/>
            <person name="Qu L."/>
            <person name="Liu H."/>
            <person name="Sun Y."/>
            <person name="Le M."/>
            <person name="Wang Q."/>
            <person name="Wei S."/>
            <person name="Zheng Y."/>
            <person name="Lin W."/>
            <person name="Duan Y."/>
            <person name="Cao H."/>
            <person name="Xiong S."/>
            <person name="Wang X."/>
            <person name="Wei L."/>
            <person name="Li C."/>
            <person name="Ma Q."/>
            <person name="Ju M."/>
            <person name="Zhao R."/>
            <person name="Li G."/>
            <person name="Mu C."/>
            <person name="Tian Q."/>
            <person name="Mei H."/>
            <person name="Zhang T."/>
            <person name="Gao T."/>
            <person name="Zhang H."/>
        </authorList>
    </citation>
    <scope>NUCLEOTIDE SEQUENCE</scope>
    <source>
        <strain evidence="2">KEN1</strain>
    </source>
</reference>
<dbReference type="PANTHER" id="PTHR34539">
    <property type="entry name" value="T6J4.11 PROTEIN"/>
    <property type="match status" value="1"/>
</dbReference>
<organism evidence="2">
    <name type="scientific">Sesamum latifolium</name>
    <dbReference type="NCBI Taxonomy" id="2727402"/>
    <lineage>
        <taxon>Eukaryota</taxon>
        <taxon>Viridiplantae</taxon>
        <taxon>Streptophyta</taxon>
        <taxon>Embryophyta</taxon>
        <taxon>Tracheophyta</taxon>
        <taxon>Spermatophyta</taxon>
        <taxon>Magnoliopsida</taxon>
        <taxon>eudicotyledons</taxon>
        <taxon>Gunneridae</taxon>
        <taxon>Pentapetalae</taxon>
        <taxon>asterids</taxon>
        <taxon>lamiids</taxon>
        <taxon>Lamiales</taxon>
        <taxon>Pedaliaceae</taxon>
        <taxon>Sesamum</taxon>
    </lineage>
</organism>
<proteinExistence type="predicted"/>
<feature type="compositionally biased region" description="Basic and acidic residues" evidence="1">
    <location>
        <begin position="1"/>
        <end position="17"/>
    </location>
</feature>
<feature type="region of interest" description="Disordered" evidence="1">
    <location>
        <begin position="79"/>
        <end position="106"/>
    </location>
</feature>
<protein>
    <submittedName>
        <fullName evidence="2">Uncharacterized protein</fullName>
    </submittedName>
</protein>
<dbReference type="AlphaFoldDB" id="A0AAW2X1S3"/>